<organism evidence="2 3">
    <name type="scientific">Tamilnaduibacter salinus</name>
    <dbReference type="NCBI Taxonomy" id="1484056"/>
    <lineage>
        <taxon>Bacteria</taxon>
        <taxon>Pseudomonadati</taxon>
        <taxon>Pseudomonadota</taxon>
        <taxon>Gammaproteobacteria</taxon>
        <taxon>Pseudomonadales</taxon>
        <taxon>Marinobacteraceae</taxon>
        <taxon>Tamilnaduibacter</taxon>
    </lineage>
</organism>
<keyword evidence="1" id="KW-0472">Membrane</keyword>
<feature type="transmembrane region" description="Helical" evidence="1">
    <location>
        <begin position="63"/>
        <end position="81"/>
    </location>
</feature>
<dbReference type="EMBL" id="QEKQ01000002">
    <property type="protein sequence ID" value="PVY77974.1"/>
    <property type="molecule type" value="Genomic_DNA"/>
</dbReference>
<evidence type="ECO:0000313" key="2">
    <source>
        <dbReference type="EMBL" id="PVY77974.1"/>
    </source>
</evidence>
<name>A0A2U1CZ78_9GAMM</name>
<dbReference type="AlphaFoldDB" id="A0A2U1CZ78"/>
<accession>A0A2U1CZ78</accession>
<comment type="caution">
    <text evidence="2">The sequence shown here is derived from an EMBL/GenBank/DDBJ whole genome shotgun (WGS) entry which is preliminary data.</text>
</comment>
<keyword evidence="1" id="KW-1133">Transmembrane helix</keyword>
<proteinExistence type="predicted"/>
<reference evidence="2 3" key="1">
    <citation type="submission" date="2018-04" db="EMBL/GenBank/DDBJ databases">
        <title>Genomic Encyclopedia of Type Strains, Phase IV (KMG-IV): sequencing the most valuable type-strain genomes for metagenomic binning, comparative biology and taxonomic classification.</title>
        <authorList>
            <person name="Goeker M."/>
        </authorList>
    </citation>
    <scope>NUCLEOTIDE SEQUENCE [LARGE SCALE GENOMIC DNA]</scope>
    <source>
        <strain evidence="2 3">DSM 28688</strain>
    </source>
</reference>
<gene>
    <name evidence="2" type="ORF">C8D92_1026</name>
</gene>
<dbReference type="Proteomes" id="UP000245887">
    <property type="component" value="Unassembled WGS sequence"/>
</dbReference>
<protein>
    <submittedName>
        <fullName evidence="2">Uncharacterized protein</fullName>
    </submittedName>
</protein>
<sequence length="87" mass="9918">MLAPDEAEKASEAILEPSRERLAKKQRKRLRWSVRFQKFRVALLGFIVGGLLGDYFFGDLYPWNVVGLAIGLFVAAILRRFPVPVNK</sequence>
<keyword evidence="1" id="KW-0812">Transmembrane</keyword>
<evidence type="ECO:0000256" key="1">
    <source>
        <dbReference type="SAM" id="Phobius"/>
    </source>
</evidence>
<evidence type="ECO:0000313" key="3">
    <source>
        <dbReference type="Proteomes" id="UP000245887"/>
    </source>
</evidence>
<feature type="transmembrane region" description="Helical" evidence="1">
    <location>
        <begin position="39"/>
        <end position="57"/>
    </location>
</feature>